<sequence length="492" mass="56403">MVNDYNDYVSTYVNGFITSLFSQDIINEVQAETLKKYFSNPDAYQKEIEDLAQYYYLSTAEVHMLYELIEALPTLNYKIDSFEKNKSTDKHIATLNKTLHRVKHKRLTRDLLKQNATAGTLVGIWLGDKNNLYPFVFDEIKYVFPAYRRNGEWVSVIDMSWFDSMKDDFRKIQLQNLNPYVTENDYKKFKENSTEYQYKELPQDRTFVLRTGTLKRNQGLGSSWVTPGLYDVLHKKKLKDVERSIANKIINAVAVLTVGVNGNDKYDDLTNLKLPKAVKQKIHSGVKAALEKNNQSGVTVVTIPDFAKIDFPDVKTDGLDGKKFDHINSDIQSAYGLSGSVLNGSGSNFAGAKLNMDTLYKRIGVMLEDVEQEVYQKLINLILPASQKDNFKMEYDKETPLTLKEKIDILSKLNDKGWSVKHLVDNMAGVNWDNYLEQTIFETEELKLQDRIRPYQSTYTLNGNKVGRESIENPENDNTNRSKTSDGNSLPE</sequence>
<evidence type="ECO:0000256" key="1">
    <source>
        <dbReference type="SAM" id="MobiDB-lite"/>
    </source>
</evidence>
<proteinExistence type="predicted"/>
<keyword evidence="3" id="KW-1185">Reference proteome</keyword>
<dbReference type="RefSeq" id="WP_101356394.1">
    <property type="nucleotide sequence ID" value="NZ_PIQO01000026.1"/>
</dbReference>
<dbReference type="OrthoDB" id="2914772at2"/>
<comment type="caution">
    <text evidence="2">The sequence shown here is derived from an EMBL/GenBank/DDBJ whole genome shotgun (WGS) entry which is preliminary data.</text>
</comment>
<dbReference type="EMBL" id="PIQO01000026">
    <property type="protein sequence ID" value="PKR82906.1"/>
    <property type="molecule type" value="Genomic_DNA"/>
</dbReference>
<evidence type="ECO:0000313" key="3">
    <source>
        <dbReference type="Proteomes" id="UP000233440"/>
    </source>
</evidence>
<gene>
    <name evidence="2" type="ORF">CWO92_21960</name>
</gene>
<protein>
    <recommendedName>
        <fullName evidence="4">Portal protein</fullName>
    </recommendedName>
</protein>
<dbReference type="Proteomes" id="UP000233440">
    <property type="component" value="Unassembled WGS sequence"/>
</dbReference>
<accession>A0A2N3LE66</accession>
<name>A0A2N3LE66_9BACI</name>
<reference evidence="2 3" key="1">
    <citation type="submission" date="2017-11" db="EMBL/GenBank/DDBJ databases">
        <title>Bacillus camelliae sp. nov., isolated from pu'er tea.</title>
        <authorList>
            <person name="Niu L."/>
        </authorList>
    </citation>
    <scope>NUCLEOTIDE SEQUENCE [LARGE SCALE GENOMIC DNA]</scope>
    <source>
        <strain evidence="2 3">7578-1</strain>
    </source>
</reference>
<dbReference type="AlphaFoldDB" id="A0A2N3LE66"/>
<evidence type="ECO:0000313" key="2">
    <source>
        <dbReference type="EMBL" id="PKR82906.1"/>
    </source>
</evidence>
<feature type="region of interest" description="Disordered" evidence="1">
    <location>
        <begin position="463"/>
        <end position="492"/>
    </location>
</feature>
<organism evidence="2 3">
    <name type="scientific">Heyndrickxia camelliae</name>
    <dbReference type="NCBI Taxonomy" id="1707093"/>
    <lineage>
        <taxon>Bacteria</taxon>
        <taxon>Bacillati</taxon>
        <taxon>Bacillota</taxon>
        <taxon>Bacilli</taxon>
        <taxon>Bacillales</taxon>
        <taxon>Bacillaceae</taxon>
        <taxon>Heyndrickxia</taxon>
    </lineage>
</organism>
<evidence type="ECO:0008006" key="4">
    <source>
        <dbReference type="Google" id="ProtNLM"/>
    </source>
</evidence>